<dbReference type="Proteomes" id="UP000010467">
    <property type="component" value="Chromosome"/>
</dbReference>
<evidence type="ECO:0000313" key="5">
    <source>
        <dbReference type="Proteomes" id="UP000010467"/>
    </source>
</evidence>
<sequence>MPAAILSCARYSGAVQRPPFTALASVYDAIMADIEYDAWADFVLDYLRAEGEVPRSMLDLACGTGASSGPFVTRGLEVTGLDASGNMLKVAAEKLPGVRFVQGDLRHFELGEQFDLITCLFDSLNNLTEAHELGQALSRARAHLKPGGVLVFDVNSRLGVRELWEDDAIEGLATMPDGREVHYHWSHHYDPGRDLGIVQAFCRLEGEEFVEVHEERGYDPADLEPLLRAAGFGRWQFGEFPDYAAPEADTARFWTFAHNAWPGEGLPAAGPEAA</sequence>
<gene>
    <name evidence="4" type="ordered locus">Deipe_1612</name>
</gene>
<dbReference type="eggNOG" id="COG2226">
    <property type="taxonomic scope" value="Bacteria"/>
</dbReference>
<evidence type="ECO:0000256" key="2">
    <source>
        <dbReference type="ARBA" id="ARBA00022679"/>
    </source>
</evidence>
<organism evidence="4 5">
    <name type="scientific">Deinococcus peraridilitoris (strain DSM 19664 / LMG 22246 / CIP 109416 / KR-200)</name>
    <dbReference type="NCBI Taxonomy" id="937777"/>
    <lineage>
        <taxon>Bacteria</taxon>
        <taxon>Thermotogati</taxon>
        <taxon>Deinococcota</taxon>
        <taxon>Deinococci</taxon>
        <taxon>Deinococcales</taxon>
        <taxon>Deinococcaceae</taxon>
        <taxon>Deinococcus</taxon>
    </lineage>
</organism>
<dbReference type="STRING" id="937777.Deipe_1612"/>
<dbReference type="InterPro" id="IPR029063">
    <property type="entry name" value="SAM-dependent_MTases_sf"/>
</dbReference>
<keyword evidence="1 4" id="KW-0489">Methyltransferase</keyword>
<feature type="domain" description="Methyltransferase" evidence="3">
    <location>
        <begin position="58"/>
        <end position="148"/>
    </location>
</feature>
<dbReference type="GO" id="GO:0008168">
    <property type="term" value="F:methyltransferase activity"/>
    <property type="evidence" value="ECO:0007669"/>
    <property type="project" value="UniProtKB-KW"/>
</dbReference>
<evidence type="ECO:0000259" key="3">
    <source>
        <dbReference type="Pfam" id="PF13649"/>
    </source>
</evidence>
<dbReference type="CDD" id="cd02440">
    <property type="entry name" value="AdoMet_MTases"/>
    <property type="match status" value="1"/>
</dbReference>
<dbReference type="PANTHER" id="PTHR43861">
    <property type="entry name" value="TRANS-ACONITATE 2-METHYLTRANSFERASE-RELATED"/>
    <property type="match status" value="1"/>
</dbReference>
<dbReference type="EMBL" id="CP003382">
    <property type="protein sequence ID" value="AFZ67151.1"/>
    <property type="molecule type" value="Genomic_DNA"/>
</dbReference>
<proteinExistence type="predicted"/>
<protein>
    <submittedName>
        <fullName evidence="4">Methylase involved in ubiquinone/menaquinone biosynthesis</fullName>
    </submittedName>
</protein>
<reference evidence="5" key="1">
    <citation type="submission" date="2012-03" db="EMBL/GenBank/DDBJ databases">
        <title>Complete sequence of chromosome of Deinococcus peraridilitoris DSM 19664.</title>
        <authorList>
            <person name="Lucas S."/>
            <person name="Copeland A."/>
            <person name="Lapidus A."/>
            <person name="Glavina del Rio T."/>
            <person name="Dalin E."/>
            <person name="Tice H."/>
            <person name="Bruce D."/>
            <person name="Goodwin L."/>
            <person name="Pitluck S."/>
            <person name="Peters L."/>
            <person name="Mikhailova N."/>
            <person name="Lu M."/>
            <person name="Kyrpides N."/>
            <person name="Mavromatis K."/>
            <person name="Ivanova N."/>
            <person name="Brettin T."/>
            <person name="Detter J.C."/>
            <person name="Han C."/>
            <person name="Larimer F."/>
            <person name="Land M."/>
            <person name="Hauser L."/>
            <person name="Markowitz V."/>
            <person name="Cheng J.-F."/>
            <person name="Hugenholtz P."/>
            <person name="Woyke T."/>
            <person name="Wu D."/>
            <person name="Pukall R."/>
            <person name="Steenblock K."/>
            <person name="Brambilla E."/>
            <person name="Klenk H.-P."/>
            <person name="Eisen J.A."/>
        </authorList>
    </citation>
    <scope>NUCLEOTIDE SEQUENCE [LARGE SCALE GENOMIC DNA]</scope>
    <source>
        <strain evidence="5">DSM 19664 / LMG 22246 / CIP 109416 / KR-200</strain>
    </source>
</reference>
<dbReference type="PANTHER" id="PTHR43861:SF1">
    <property type="entry name" value="TRANS-ACONITATE 2-METHYLTRANSFERASE"/>
    <property type="match status" value="1"/>
</dbReference>
<evidence type="ECO:0000256" key="1">
    <source>
        <dbReference type="ARBA" id="ARBA00022603"/>
    </source>
</evidence>
<keyword evidence="2" id="KW-0808">Transferase</keyword>
<evidence type="ECO:0000313" key="4">
    <source>
        <dbReference type="EMBL" id="AFZ67151.1"/>
    </source>
</evidence>
<dbReference type="KEGG" id="dpd:Deipe_1612"/>
<dbReference type="Gene3D" id="3.40.50.150">
    <property type="entry name" value="Vaccinia Virus protein VP39"/>
    <property type="match status" value="1"/>
</dbReference>
<dbReference type="SUPFAM" id="SSF53335">
    <property type="entry name" value="S-adenosyl-L-methionine-dependent methyltransferases"/>
    <property type="match status" value="1"/>
</dbReference>
<keyword evidence="5" id="KW-1185">Reference proteome</keyword>
<dbReference type="Pfam" id="PF13649">
    <property type="entry name" value="Methyltransf_25"/>
    <property type="match status" value="1"/>
</dbReference>
<name>K9ZZZ4_DEIPD</name>
<dbReference type="GO" id="GO:0032259">
    <property type="term" value="P:methylation"/>
    <property type="evidence" value="ECO:0007669"/>
    <property type="project" value="UniProtKB-KW"/>
</dbReference>
<dbReference type="InterPro" id="IPR041698">
    <property type="entry name" value="Methyltransf_25"/>
</dbReference>
<keyword evidence="4" id="KW-0830">Ubiquinone</keyword>
<dbReference type="AlphaFoldDB" id="K9ZZZ4"/>
<accession>K9ZZZ4</accession>
<dbReference type="HOGENOM" id="CLU_069129_5_0_0"/>
<dbReference type="PATRIC" id="fig|937777.3.peg.1613"/>
<dbReference type="Gene3D" id="2.20.25.110">
    <property type="entry name" value="S-adenosyl-L-methionine-dependent methyltransferases"/>
    <property type="match status" value="1"/>
</dbReference>